<organism evidence="1 2">
    <name type="scientific">Panicum hallii var. hallii</name>
    <dbReference type="NCBI Taxonomy" id="1504633"/>
    <lineage>
        <taxon>Eukaryota</taxon>
        <taxon>Viridiplantae</taxon>
        <taxon>Streptophyta</taxon>
        <taxon>Embryophyta</taxon>
        <taxon>Tracheophyta</taxon>
        <taxon>Spermatophyta</taxon>
        <taxon>Magnoliopsida</taxon>
        <taxon>Liliopsida</taxon>
        <taxon>Poales</taxon>
        <taxon>Poaceae</taxon>
        <taxon>PACMAD clade</taxon>
        <taxon>Panicoideae</taxon>
        <taxon>Panicodae</taxon>
        <taxon>Paniceae</taxon>
        <taxon>Panicinae</taxon>
        <taxon>Panicum</taxon>
        <taxon>Panicum sect. Panicum</taxon>
    </lineage>
</organism>
<accession>A0A2T7CU58</accession>
<evidence type="ECO:0000313" key="1">
    <source>
        <dbReference type="EMBL" id="PUZ46880.1"/>
    </source>
</evidence>
<proteinExistence type="predicted"/>
<sequence length="90" mass="10592">MCSTTPLYRITSAHIFKLLDKASHKTISVYLIIWLKKPKLDSSLSHWRCWASITQILALNKRGSRFPEHHTSYLSCFDMHGLSKLFYHRE</sequence>
<dbReference type="Gramene" id="PUZ46880">
    <property type="protein sequence ID" value="PUZ46880"/>
    <property type="gene ID" value="GQ55_7G118600"/>
</dbReference>
<keyword evidence="2" id="KW-1185">Reference proteome</keyword>
<evidence type="ECO:0000313" key="2">
    <source>
        <dbReference type="Proteomes" id="UP000244336"/>
    </source>
</evidence>
<gene>
    <name evidence="1" type="ORF">GQ55_7G118600</name>
</gene>
<dbReference type="AlphaFoldDB" id="A0A2T7CU58"/>
<protein>
    <submittedName>
        <fullName evidence="1">Uncharacterized protein</fullName>
    </submittedName>
</protein>
<dbReference type="Proteomes" id="UP000244336">
    <property type="component" value="Chromosome 7"/>
</dbReference>
<dbReference type="EMBL" id="CM009755">
    <property type="protein sequence ID" value="PUZ46880.1"/>
    <property type="molecule type" value="Genomic_DNA"/>
</dbReference>
<reference evidence="1 2" key="1">
    <citation type="submission" date="2018-04" db="EMBL/GenBank/DDBJ databases">
        <title>WGS assembly of Panicum hallii var. hallii HAL2.</title>
        <authorList>
            <person name="Lovell J."/>
            <person name="Jenkins J."/>
            <person name="Lowry D."/>
            <person name="Mamidi S."/>
            <person name="Sreedasyam A."/>
            <person name="Weng X."/>
            <person name="Barry K."/>
            <person name="Bonette J."/>
            <person name="Campitelli B."/>
            <person name="Daum C."/>
            <person name="Gordon S."/>
            <person name="Gould B."/>
            <person name="Lipzen A."/>
            <person name="MacQueen A."/>
            <person name="Palacio-Mejia J."/>
            <person name="Plott C."/>
            <person name="Shakirov E."/>
            <person name="Shu S."/>
            <person name="Yoshinaga Y."/>
            <person name="Zane M."/>
            <person name="Rokhsar D."/>
            <person name="Grimwood J."/>
            <person name="Schmutz J."/>
            <person name="Juenger T."/>
        </authorList>
    </citation>
    <scope>NUCLEOTIDE SEQUENCE [LARGE SCALE GENOMIC DNA]</scope>
    <source>
        <strain evidence="2">cv. HAL2</strain>
    </source>
</reference>
<name>A0A2T7CU58_9POAL</name>